<dbReference type="EMBL" id="BAABJR010000028">
    <property type="protein sequence ID" value="GAA5216931.1"/>
    <property type="molecule type" value="Genomic_DNA"/>
</dbReference>
<gene>
    <name evidence="2" type="ORF">GCM10023323_71930</name>
</gene>
<evidence type="ECO:0000313" key="2">
    <source>
        <dbReference type="EMBL" id="GAA5216931.1"/>
    </source>
</evidence>
<comment type="caution">
    <text evidence="2">The sequence shown here is derived from an EMBL/GenBank/DDBJ whole genome shotgun (WGS) entry which is preliminary data.</text>
</comment>
<dbReference type="RefSeq" id="WP_345637845.1">
    <property type="nucleotide sequence ID" value="NZ_BAABJR010000028.1"/>
</dbReference>
<evidence type="ECO:0000259" key="1">
    <source>
        <dbReference type="Pfam" id="PF21897"/>
    </source>
</evidence>
<dbReference type="InterPro" id="IPR054212">
    <property type="entry name" value="DUF6919"/>
</dbReference>
<keyword evidence="3" id="KW-1185">Reference proteome</keyword>
<reference evidence="3" key="1">
    <citation type="journal article" date="2019" name="Int. J. Syst. Evol. Microbiol.">
        <title>The Global Catalogue of Microorganisms (GCM) 10K type strain sequencing project: providing services to taxonomists for standard genome sequencing and annotation.</title>
        <authorList>
            <consortium name="The Broad Institute Genomics Platform"/>
            <consortium name="The Broad Institute Genome Sequencing Center for Infectious Disease"/>
            <person name="Wu L."/>
            <person name="Ma J."/>
        </authorList>
    </citation>
    <scope>NUCLEOTIDE SEQUENCE [LARGE SCALE GENOMIC DNA]</scope>
    <source>
        <strain evidence="3">JCM 18306</strain>
    </source>
</reference>
<protein>
    <recommendedName>
        <fullName evidence="1">DUF6919 domain-containing protein</fullName>
    </recommendedName>
</protein>
<dbReference type="Pfam" id="PF21897">
    <property type="entry name" value="DUF6919"/>
    <property type="match status" value="1"/>
</dbReference>
<feature type="domain" description="DUF6919" evidence="1">
    <location>
        <begin position="17"/>
        <end position="200"/>
    </location>
</feature>
<accession>A0ABP9TDG2</accession>
<proteinExistence type="predicted"/>
<dbReference type="Proteomes" id="UP001499878">
    <property type="component" value="Unassembled WGS sequence"/>
</dbReference>
<organism evidence="2 3">
    <name type="scientific">Streptomyces thinghirensis</name>
    <dbReference type="NCBI Taxonomy" id="551547"/>
    <lineage>
        <taxon>Bacteria</taxon>
        <taxon>Bacillati</taxon>
        <taxon>Actinomycetota</taxon>
        <taxon>Actinomycetes</taxon>
        <taxon>Kitasatosporales</taxon>
        <taxon>Streptomycetaceae</taxon>
        <taxon>Streptomyces</taxon>
    </lineage>
</organism>
<name>A0ABP9TDG2_9ACTN</name>
<sequence length="215" mass="23199">MKIRLPFLDRLLERRLDRRWTTAATLADLGDLMALWLEGEIASWPGYAPGYGPDEETRELIPTLAAANRAGYVTVASQPGVDPEVGFDGLIWQQKAAVEGFVRDRNLLRDLVDAAYEADLDFEIADTLDTGERGIVVTLRGGDPHTGFGGYLNGAELRGMWPGIGSGALDDVFRSVRITLAAPEYGAAAGVRVWQVLESAISRVPAAGGTTSDPR</sequence>
<evidence type="ECO:0000313" key="3">
    <source>
        <dbReference type="Proteomes" id="UP001499878"/>
    </source>
</evidence>